<dbReference type="RefSeq" id="WP_090948423.1">
    <property type="nucleotide sequence ID" value="NZ_FOJS01000006.1"/>
</dbReference>
<dbReference type="STRING" id="186116.SAMN05192569_1006111"/>
<dbReference type="Proteomes" id="UP000198650">
    <property type="component" value="Unassembled WGS sequence"/>
</dbReference>
<keyword evidence="1" id="KW-0946">Virion</keyword>
<name>A0A1I0SWP4_9BACL</name>
<accession>A0A1I0SWP4</accession>
<organism evidence="1 2">
    <name type="scientific">Parageobacillus thermantarcticus</name>
    <dbReference type="NCBI Taxonomy" id="186116"/>
    <lineage>
        <taxon>Bacteria</taxon>
        <taxon>Bacillati</taxon>
        <taxon>Bacillota</taxon>
        <taxon>Bacilli</taxon>
        <taxon>Bacillales</taxon>
        <taxon>Anoxybacillaceae</taxon>
        <taxon>Parageobacillus</taxon>
    </lineage>
</organism>
<dbReference type="Pfam" id="PF11122">
    <property type="entry name" value="Spore-coat_CotD"/>
    <property type="match status" value="1"/>
</dbReference>
<keyword evidence="1" id="KW-0167">Capsid protein</keyword>
<reference evidence="2" key="1">
    <citation type="submission" date="2016-10" db="EMBL/GenBank/DDBJ databases">
        <authorList>
            <person name="Varghese N."/>
            <person name="Submissions S."/>
        </authorList>
    </citation>
    <scope>NUCLEOTIDE SEQUENCE [LARGE SCALE GENOMIC DNA]</scope>
    <source>
        <strain evidence="2">M1</strain>
    </source>
</reference>
<evidence type="ECO:0000313" key="1">
    <source>
        <dbReference type="EMBL" id="SFA43827.1"/>
    </source>
</evidence>
<dbReference type="InterPro" id="IPR020108">
    <property type="entry name" value="Spore_coat_CotD"/>
</dbReference>
<dbReference type="AlphaFoldDB" id="A0A1I0SWP4"/>
<evidence type="ECO:0000313" key="2">
    <source>
        <dbReference type="Proteomes" id="UP000198650"/>
    </source>
</evidence>
<gene>
    <name evidence="1" type="ORF">SAMN05192569_1006111</name>
</gene>
<proteinExistence type="predicted"/>
<dbReference type="OrthoDB" id="2455195at2"/>
<protein>
    <submittedName>
        <fullName evidence="1">Spore coat protein D</fullName>
    </submittedName>
</protein>
<sequence>MHCIPHVVGPIVHPPRCYVQHHFQATVVPHVHPSHTTHVNHHLFQHQHYFPHTESVVNQVANQQIFCGGPGPFPWGY</sequence>
<dbReference type="EMBL" id="FOJS01000006">
    <property type="protein sequence ID" value="SFA43827.1"/>
    <property type="molecule type" value="Genomic_DNA"/>
</dbReference>
<keyword evidence="2" id="KW-1185">Reference proteome</keyword>